<reference evidence="8" key="3">
    <citation type="submission" date="2020-12" db="UniProtKB">
        <authorList>
            <consortium name="EnsemblPlants"/>
        </authorList>
    </citation>
    <scope>IDENTIFICATION</scope>
</reference>
<evidence type="ECO:0000256" key="2">
    <source>
        <dbReference type="ARBA" id="ARBA00022730"/>
    </source>
</evidence>
<dbReference type="EnsemblPlants" id="Pp3c24_19970V3.1">
    <property type="protein sequence ID" value="Pp3c24_19970V3.1"/>
    <property type="gene ID" value="Pp3c24_19970"/>
</dbReference>
<dbReference type="STRING" id="3218.A0A2K1IHG9"/>
<dbReference type="Pfam" id="PF05670">
    <property type="entry name" value="NFACT-R_1"/>
    <property type="match status" value="1"/>
</dbReference>
<dbReference type="AlphaFoldDB" id="A0A2K1IHG9"/>
<evidence type="ECO:0000256" key="5">
    <source>
        <dbReference type="SAM" id="MobiDB-lite"/>
    </source>
</evidence>
<dbReference type="RefSeq" id="XP_024364701.1">
    <property type="nucleotide sequence ID" value="XM_024508933.2"/>
</dbReference>
<evidence type="ECO:0000313" key="7">
    <source>
        <dbReference type="EMBL" id="PNR28722.1"/>
    </source>
</evidence>
<dbReference type="PANTHER" id="PTHR15239">
    <property type="entry name" value="NUCLEAR EXPORT MEDIATOR FACTOR NEMF"/>
    <property type="match status" value="1"/>
</dbReference>
<keyword evidence="9" id="KW-1185">Reference proteome</keyword>
<reference evidence="7 9" key="2">
    <citation type="journal article" date="2018" name="Plant J.">
        <title>The Physcomitrella patens chromosome-scale assembly reveals moss genome structure and evolution.</title>
        <authorList>
            <person name="Lang D."/>
            <person name="Ullrich K.K."/>
            <person name="Murat F."/>
            <person name="Fuchs J."/>
            <person name="Jenkins J."/>
            <person name="Haas F.B."/>
            <person name="Piednoel M."/>
            <person name="Gundlach H."/>
            <person name="Van Bel M."/>
            <person name="Meyberg R."/>
            <person name="Vives C."/>
            <person name="Morata J."/>
            <person name="Symeonidi A."/>
            <person name="Hiss M."/>
            <person name="Muchero W."/>
            <person name="Kamisugi Y."/>
            <person name="Saleh O."/>
            <person name="Blanc G."/>
            <person name="Decker E.L."/>
            <person name="van Gessel N."/>
            <person name="Grimwood J."/>
            <person name="Hayes R.D."/>
            <person name="Graham S.W."/>
            <person name="Gunter L.E."/>
            <person name="McDaniel S.F."/>
            <person name="Hoernstein S.N.W."/>
            <person name="Larsson A."/>
            <person name="Li F.W."/>
            <person name="Perroud P.F."/>
            <person name="Phillips J."/>
            <person name="Ranjan P."/>
            <person name="Rokshar D.S."/>
            <person name="Rothfels C.J."/>
            <person name="Schneider L."/>
            <person name="Shu S."/>
            <person name="Stevenson D.W."/>
            <person name="Thummler F."/>
            <person name="Tillich M."/>
            <person name="Villarreal Aguilar J.C."/>
            <person name="Widiez T."/>
            <person name="Wong G.K."/>
            <person name="Wymore A."/>
            <person name="Zhang Y."/>
            <person name="Zimmer A.D."/>
            <person name="Quatrano R.S."/>
            <person name="Mayer K.F.X."/>
            <person name="Goodstein D."/>
            <person name="Casacuberta J.M."/>
            <person name="Vandepoele K."/>
            <person name="Reski R."/>
            <person name="Cuming A.C."/>
            <person name="Tuskan G.A."/>
            <person name="Maumus F."/>
            <person name="Salse J."/>
            <person name="Schmutz J."/>
            <person name="Rensing S.A."/>
        </authorList>
    </citation>
    <scope>NUCLEOTIDE SEQUENCE [LARGE SCALE GENOMIC DNA]</scope>
    <source>
        <strain evidence="8 9">cv. Gransden 2004</strain>
    </source>
</reference>
<dbReference type="GO" id="GO:0000049">
    <property type="term" value="F:tRNA binding"/>
    <property type="evidence" value="ECO:0000318"/>
    <property type="project" value="GO_Central"/>
</dbReference>
<reference evidence="7 9" key="1">
    <citation type="journal article" date="2008" name="Science">
        <title>The Physcomitrella genome reveals evolutionary insights into the conquest of land by plants.</title>
        <authorList>
            <person name="Rensing S."/>
            <person name="Lang D."/>
            <person name="Zimmer A."/>
            <person name="Terry A."/>
            <person name="Salamov A."/>
            <person name="Shapiro H."/>
            <person name="Nishiyama T."/>
            <person name="Perroud P.-F."/>
            <person name="Lindquist E."/>
            <person name="Kamisugi Y."/>
            <person name="Tanahashi T."/>
            <person name="Sakakibara K."/>
            <person name="Fujita T."/>
            <person name="Oishi K."/>
            <person name="Shin-I T."/>
            <person name="Kuroki Y."/>
            <person name="Toyoda A."/>
            <person name="Suzuki Y."/>
            <person name="Hashimoto A."/>
            <person name="Yamaguchi K."/>
            <person name="Sugano A."/>
            <person name="Kohara Y."/>
            <person name="Fujiyama A."/>
            <person name="Anterola A."/>
            <person name="Aoki S."/>
            <person name="Ashton N."/>
            <person name="Barbazuk W.B."/>
            <person name="Barker E."/>
            <person name="Bennetzen J."/>
            <person name="Bezanilla M."/>
            <person name="Blankenship R."/>
            <person name="Cho S.H."/>
            <person name="Dutcher S."/>
            <person name="Estelle M."/>
            <person name="Fawcett J.A."/>
            <person name="Gundlach H."/>
            <person name="Hanada K."/>
            <person name="Heyl A."/>
            <person name="Hicks K.A."/>
            <person name="Hugh J."/>
            <person name="Lohr M."/>
            <person name="Mayer K."/>
            <person name="Melkozernov A."/>
            <person name="Murata T."/>
            <person name="Nelson D."/>
            <person name="Pils B."/>
            <person name="Prigge M."/>
            <person name="Reiss B."/>
            <person name="Renner T."/>
            <person name="Rombauts S."/>
            <person name="Rushton P."/>
            <person name="Sanderfoot A."/>
            <person name="Schween G."/>
            <person name="Shiu S.-H."/>
            <person name="Stueber K."/>
            <person name="Theodoulou F.L."/>
            <person name="Tu H."/>
            <person name="Van de Peer Y."/>
            <person name="Verrier P.J."/>
            <person name="Waters E."/>
            <person name="Wood A."/>
            <person name="Yang L."/>
            <person name="Cove D."/>
            <person name="Cuming A."/>
            <person name="Hasebe M."/>
            <person name="Lucas S."/>
            <person name="Mishler D.B."/>
            <person name="Reski R."/>
            <person name="Grigoriev I."/>
            <person name="Quatrano R.S."/>
            <person name="Boore J.L."/>
        </authorList>
    </citation>
    <scope>NUCLEOTIDE SEQUENCE [LARGE SCALE GENOMIC DNA]</scope>
    <source>
        <strain evidence="8 9">cv. Gransden 2004</strain>
    </source>
</reference>
<evidence type="ECO:0000313" key="8">
    <source>
        <dbReference type="EnsemblPlants" id="Pp3c24_19970V3.1"/>
    </source>
</evidence>
<accession>A0A2K1IHG9</accession>
<dbReference type="GeneID" id="112277009"/>
<dbReference type="EMBL" id="ABEU02000024">
    <property type="protein sequence ID" value="PNR28722.1"/>
    <property type="molecule type" value="Genomic_DNA"/>
</dbReference>
<dbReference type="Proteomes" id="UP000006727">
    <property type="component" value="Chromosome 24"/>
</dbReference>
<dbReference type="PROSITE" id="PS51257">
    <property type="entry name" value="PROKAR_LIPOPROTEIN"/>
    <property type="match status" value="1"/>
</dbReference>
<dbReference type="InterPro" id="IPR051608">
    <property type="entry name" value="RQC_Subunit_NEMF"/>
</dbReference>
<evidence type="ECO:0000313" key="9">
    <source>
        <dbReference type="Proteomes" id="UP000006727"/>
    </source>
</evidence>
<evidence type="ECO:0000256" key="4">
    <source>
        <dbReference type="ARBA" id="ARBA00022917"/>
    </source>
</evidence>
<name>A0A2K1IHG9_PHYPA</name>
<dbReference type="Gene3D" id="2.30.310.10">
    <property type="entry name" value="ibrinogen binding protein from staphylococcus aureus domain"/>
    <property type="match status" value="1"/>
</dbReference>
<dbReference type="InterPro" id="IPR008532">
    <property type="entry name" value="NFACT_RNA-bd"/>
</dbReference>
<dbReference type="OrthoDB" id="436717at2759"/>
<keyword evidence="1" id="KW-0820">tRNA-binding</keyword>
<dbReference type="GO" id="GO:0072344">
    <property type="term" value="P:rescue of stalled ribosome"/>
    <property type="evidence" value="ECO:0000318"/>
    <property type="project" value="GO_Central"/>
</dbReference>
<keyword evidence="4" id="KW-0648">Protein biosynthesis</keyword>
<dbReference type="HAMAP" id="MF_00844_B">
    <property type="entry name" value="RqcH_B"/>
    <property type="match status" value="1"/>
</dbReference>
<dbReference type="KEGG" id="ppp:112277009"/>
<gene>
    <name evidence="8" type="primary">LOC112277009</name>
    <name evidence="7" type="ORF">PHYPA_029315</name>
</gene>
<evidence type="ECO:0000256" key="1">
    <source>
        <dbReference type="ARBA" id="ARBA00022555"/>
    </source>
</evidence>
<sequence length="706" mass="77880">MLSLVKPMPVPRGFLHPCELSPCCFAQPSSIGCGGLSRVLTTRRAQRRCTGHIADEIRWSLLSFSSQWTPIKLKLSGNGFGSSVRSAKRHSPLRVCAKVQAMDYTVLKAVCSELSTTWTPAKMEKIVQPDRFTLLIAIRTLEESGWLRLCWNPACAHVSVGDPPGGAPSIAEAFSFGEQLRHLLKGLAIIEVRIPQELERVIELRLGARPSDPPSKHLFVEIMGRYSNVFLTNADMGVLACAYQVGSKMTSVRMVQVGGTYRMPPAAQGSFPSISMGMAEWKLITRATQEDKLQNSLIQAFRGVGPGLAVELISRSGLSPSMDPAAMTEDEWFSLHVVWLDWLRVLEESTFKPGLVRSTGSYSVLGGDGPYILSTDQDSEDAATGILAMLDDYYTRVYETEKFQQLRQQLVAKVSAATKKAQSKVNLFEDQIKASMEYSKISKMADLLMANLHVCEPGALSITLPDFETEEPTTIALDPRQTALVTAQKLYKRSQKLKKSEKAVAPLLAEARDELTYLSQVEVSLQQLDRYTRSTDLRSLEEVRDELVEGAYLKPIIAGTPPPSSKRKKKSSPLDNFAANMRRFTSPSGYEVLVGRNNRQNDVLANRVATEYDLWFHARNIPGSHTVLRVPPGQTATDEDLQFSADLAAYFSKARGSGKVPVSYTSPKYLQKLKGGKPGMVKVEKETVLLGRASDSPEGRQLLATA</sequence>
<dbReference type="GO" id="GO:0043023">
    <property type="term" value="F:ribosomal large subunit binding"/>
    <property type="evidence" value="ECO:0000318"/>
    <property type="project" value="GO_Central"/>
</dbReference>
<feature type="region of interest" description="Disordered" evidence="5">
    <location>
        <begin position="558"/>
        <end position="578"/>
    </location>
</feature>
<evidence type="ECO:0000259" key="6">
    <source>
        <dbReference type="Pfam" id="PF05670"/>
    </source>
</evidence>
<dbReference type="Gramene" id="Pp3c24_19970V3.1">
    <property type="protein sequence ID" value="Pp3c24_19970V3.1"/>
    <property type="gene ID" value="Pp3c24_19970"/>
</dbReference>
<evidence type="ECO:0000256" key="3">
    <source>
        <dbReference type="ARBA" id="ARBA00022884"/>
    </source>
</evidence>
<protein>
    <recommendedName>
        <fullName evidence="6">NFACT RNA-binding domain-containing protein</fullName>
    </recommendedName>
</protein>
<dbReference type="InterPro" id="IPR043682">
    <property type="entry name" value="RqcH_bacterial"/>
</dbReference>
<dbReference type="GO" id="GO:0019843">
    <property type="term" value="F:rRNA binding"/>
    <property type="evidence" value="ECO:0007669"/>
    <property type="project" value="UniProtKB-KW"/>
</dbReference>
<dbReference type="Pfam" id="PF05833">
    <property type="entry name" value="NFACT_N"/>
    <property type="match status" value="1"/>
</dbReference>
<organism evidence="7">
    <name type="scientific">Physcomitrium patens</name>
    <name type="common">Spreading-leaved earth moss</name>
    <name type="synonym">Physcomitrella patens</name>
    <dbReference type="NCBI Taxonomy" id="3218"/>
    <lineage>
        <taxon>Eukaryota</taxon>
        <taxon>Viridiplantae</taxon>
        <taxon>Streptophyta</taxon>
        <taxon>Embryophyta</taxon>
        <taxon>Bryophyta</taxon>
        <taxon>Bryophytina</taxon>
        <taxon>Bryopsida</taxon>
        <taxon>Funariidae</taxon>
        <taxon>Funariales</taxon>
        <taxon>Funariaceae</taxon>
        <taxon>Physcomitrium</taxon>
    </lineage>
</organism>
<proteinExistence type="inferred from homology"/>
<dbReference type="PaxDb" id="3218-PP1S101_99V6.1"/>
<dbReference type="GO" id="GO:1990112">
    <property type="term" value="C:RQC complex"/>
    <property type="evidence" value="ECO:0000318"/>
    <property type="project" value="GO_Central"/>
</dbReference>
<keyword evidence="3" id="KW-0694">RNA-binding</keyword>
<feature type="domain" description="NFACT RNA-binding" evidence="6">
    <location>
        <begin position="582"/>
        <end position="675"/>
    </location>
</feature>
<keyword evidence="2" id="KW-0699">rRNA-binding</keyword>
<dbReference type="PANTHER" id="PTHR15239:SF6">
    <property type="entry name" value="RIBOSOME QUALITY CONTROL COMPLEX SUBUNIT NEMF"/>
    <property type="match status" value="1"/>
</dbReference>